<dbReference type="Proteomes" id="UP000188298">
    <property type="component" value="Chromosome"/>
</dbReference>
<keyword evidence="2 8" id="KW-0699">rRNA-binding</keyword>
<name>A0A1Q2LEB5_9HELI</name>
<feature type="region of interest" description="Disordered" evidence="9">
    <location>
        <begin position="110"/>
        <end position="145"/>
    </location>
</feature>
<dbReference type="GO" id="GO:0003735">
    <property type="term" value="F:structural constituent of ribosome"/>
    <property type="evidence" value="ECO:0007669"/>
    <property type="project" value="InterPro"/>
</dbReference>
<evidence type="ECO:0000256" key="6">
    <source>
        <dbReference type="ARBA" id="ARBA00035104"/>
    </source>
</evidence>
<evidence type="ECO:0000313" key="11">
    <source>
        <dbReference type="EMBL" id="TLE04206.1"/>
    </source>
</evidence>
<keyword evidence="5 8" id="KW-0687">Ribonucleoprotein</keyword>
<evidence type="ECO:0000313" key="13">
    <source>
        <dbReference type="Proteomes" id="UP000188298"/>
    </source>
</evidence>
<dbReference type="HAMAP" id="MF_00360">
    <property type="entry name" value="Ribosomal_bS6"/>
    <property type="match status" value="1"/>
</dbReference>
<dbReference type="GO" id="GO:0006412">
    <property type="term" value="P:translation"/>
    <property type="evidence" value="ECO:0007669"/>
    <property type="project" value="UniProtKB-UniRule"/>
</dbReference>
<feature type="compositionally biased region" description="Polar residues" evidence="9">
    <location>
        <begin position="136"/>
        <end position="145"/>
    </location>
</feature>
<dbReference type="PANTHER" id="PTHR21011:SF1">
    <property type="entry name" value="SMALL RIBOSOMAL SUBUNIT PROTEIN BS6M"/>
    <property type="match status" value="1"/>
</dbReference>
<dbReference type="PROSITE" id="PS01048">
    <property type="entry name" value="RIBOSOMAL_S6"/>
    <property type="match status" value="1"/>
</dbReference>
<dbReference type="RefSeq" id="WP_004087749.1">
    <property type="nucleotide sequence ID" value="NZ_CALESD010000038.1"/>
</dbReference>
<reference evidence="10 13" key="2">
    <citation type="submission" date="2017-02" db="EMBL/GenBank/DDBJ databases">
        <title>Whole genome sequencing of Helicobacter bilis strain AAQJH.</title>
        <authorList>
            <person name="Conlan S."/>
            <person name="Thomas P.J."/>
            <person name="Mullikin J."/>
            <person name="Palmore T.N."/>
            <person name="Frank K.M."/>
            <person name="Segre J.A."/>
        </authorList>
    </citation>
    <scope>NUCLEOTIDE SEQUENCE [LARGE SCALE GENOMIC DNA]</scope>
    <source>
        <strain evidence="10 13">AAQJH</strain>
    </source>
</reference>
<gene>
    <name evidence="8" type="primary">rpsF</name>
    <name evidence="11" type="ORF">LS77_006720</name>
    <name evidence="10" type="ORF">XJ32_00200</name>
</gene>
<dbReference type="EMBL" id="CP019645">
    <property type="protein sequence ID" value="AQQ58771.1"/>
    <property type="molecule type" value="Genomic_DNA"/>
</dbReference>
<dbReference type="InterPro" id="IPR035980">
    <property type="entry name" value="Ribosomal_bS6_sf"/>
</dbReference>
<reference evidence="11" key="3">
    <citation type="submission" date="2018-04" db="EMBL/GenBank/DDBJ databases">
        <authorList>
            <person name="Sheh A."/>
            <person name="Shen Z."/>
            <person name="Mannion A.J."/>
            <person name="Fox J.G."/>
        </authorList>
    </citation>
    <scope>NUCLEOTIDE SEQUENCE</scope>
    <source>
        <strain evidence="11">Missouri</strain>
    </source>
</reference>
<evidence type="ECO:0000256" key="9">
    <source>
        <dbReference type="SAM" id="MobiDB-lite"/>
    </source>
</evidence>
<feature type="compositionally biased region" description="Basic and acidic residues" evidence="9">
    <location>
        <begin position="110"/>
        <end position="134"/>
    </location>
</feature>
<dbReference type="GeneID" id="60657059"/>
<organism evidence="10 13">
    <name type="scientific">Helicobacter bilis</name>
    <dbReference type="NCBI Taxonomy" id="37372"/>
    <lineage>
        <taxon>Bacteria</taxon>
        <taxon>Pseudomonadati</taxon>
        <taxon>Campylobacterota</taxon>
        <taxon>Epsilonproteobacteria</taxon>
        <taxon>Campylobacterales</taxon>
        <taxon>Helicobacteraceae</taxon>
        <taxon>Helicobacter</taxon>
    </lineage>
</organism>
<dbReference type="CDD" id="cd00473">
    <property type="entry name" value="bS6"/>
    <property type="match status" value="1"/>
</dbReference>
<dbReference type="InterPro" id="IPR000529">
    <property type="entry name" value="Ribosomal_bS6"/>
</dbReference>
<dbReference type="InterPro" id="IPR020814">
    <property type="entry name" value="Ribosomal_S6_plastid/chlpt"/>
</dbReference>
<accession>A0A1Q2LEB5</accession>
<dbReference type="Pfam" id="PF01250">
    <property type="entry name" value="Ribosomal_S6"/>
    <property type="match status" value="1"/>
</dbReference>
<evidence type="ECO:0000256" key="2">
    <source>
        <dbReference type="ARBA" id="ARBA00022730"/>
    </source>
</evidence>
<evidence type="ECO:0000256" key="4">
    <source>
        <dbReference type="ARBA" id="ARBA00022980"/>
    </source>
</evidence>
<evidence type="ECO:0000256" key="1">
    <source>
        <dbReference type="ARBA" id="ARBA00009512"/>
    </source>
</evidence>
<evidence type="ECO:0000256" key="7">
    <source>
        <dbReference type="ARBA" id="ARBA00035294"/>
    </source>
</evidence>
<dbReference type="Proteomes" id="UP000029870">
    <property type="component" value="Unassembled WGS sequence"/>
</dbReference>
<dbReference type="GO" id="GO:0022627">
    <property type="term" value="C:cytosolic small ribosomal subunit"/>
    <property type="evidence" value="ECO:0007669"/>
    <property type="project" value="TreeGrafter"/>
</dbReference>
<dbReference type="InterPro" id="IPR020815">
    <property type="entry name" value="Ribosomal_bS6_CS"/>
</dbReference>
<dbReference type="STRING" id="37372.XJ32_00200"/>
<protein>
    <recommendedName>
        <fullName evidence="7 8">Small ribosomal subunit protein bS6</fullName>
    </recommendedName>
</protein>
<dbReference type="EMBL" id="JRPH02000018">
    <property type="protein sequence ID" value="TLE04206.1"/>
    <property type="molecule type" value="Genomic_DNA"/>
</dbReference>
<keyword evidence="4 8" id="KW-0689">Ribosomal protein</keyword>
<comment type="function">
    <text evidence="6 8">Binds together with bS18 to 16S ribosomal RNA.</text>
</comment>
<dbReference type="InterPro" id="IPR014717">
    <property type="entry name" value="Transl_elong_EF1B/ribsomal_bS6"/>
</dbReference>
<dbReference type="NCBIfam" id="TIGR00166">
    <property type="entry name" value="S6"/>
    <property type="match status" value="1"/>
</dbReference>
<dbReference type="KEGG" id="hbl:XJ32_00200"/>
<evidence type="ECO:0000256" key="5">
    <source>
        <dbReference type="ARBA" id="ARBA00023274"/>
    </source>
</evidence>
<dbReference type="GO" id="GO:0070181">
    <property type="term" value="F:small ribosomal subunit rRNA binding"/>
    <property type="evidence" value="ECO:0007669"/>
    <property type="project" value="TreeGrafter"/>
</dbReference>
<dbReference type="AlphaFoldDB" id="A0A1Q2LEB5"/>
<dbReference type="PANTHER" id="PTHR21011">
    <property type="entry name" value="MITOCHONDRIAL 28S RIBOSOMAL PROTEIN S6"/>
    <property type="match status" value="1"/>
</dbReference>
<evidence type="ECO:0000313" key="10">
    <source>
        <dbReference type="EMBL" id="AQQ58771.1"/>
    </source>
</evidence>
<evidence type="ECO:0000313" key="12">
    <source>
        <dbReference type="Proteomes" id="UP000029870"/>
    </source>
</evidence>
<dbReference type="Gene3D" id="3.30.70.60">
    <property type="match status" value="1"/>
</dbReference>
<reference evidence="11 12" key="1">
    <citation type="journal article" date="2014" name="Genome Announc.">
        <title>Draft genome sequences of eight enterohepatic helicobacter species isolated from both laboratory and wild rodents.</title>
        <authorList>
            <person name="Sheh A."/>
            <person name="Shen Z."/>
            <person name="Fox J.G."/>
        </authorList>
    </citation>
    <scope>NUCLEOTIDE SEQUENCE [LARGE SCALE GENOMIC DNA]</scope>
    <source>
        <strain evidence="11 12">Missouri</strain>
    </source>
</reference>
<evidence type="ECO:0000256" key="3">
    <source>
        <dbReference type="ARBA" id="ARBA00022884"/>
    </source>
</evidence>
<keyword evidence="3 8" id="KW-0694">RNA-binding</keyword>
<sequence>MRHYETAFILKPTLVEEEIKAKIDFFKEVILKNGGHIETCLDMGMRNLAYQIKKNSRGYYFCIYFKADPTLIAELERLYGINEEVLRFIVIKYESKKEQEAWKTLVERAKKPEKPRTLKKDEDRAERTPKKENVQNEEQSSQAGL</sequence>
<dbReference type="SUPFAM" id="SSF54995">
    <property type="entry name" value="Ribosomal protein S6"/>
    <property type="match status" value="1"/>
</dbReference>
<proteinExistence type="inferred from homology"/>
<evidence type="ECO:0000256" key="8">
    <source>
        <dbReference type="HAMAP-Rule" id="MF_00360"/>
    </source>
</evidence>
<comment type="similarity">
    <text evidence="1 8">Belongs to the bacterial ribosomal protein bS6 family.</text>
</comment>